<evidence type="ECO:0000259" key="5">
    <source>
        <dbReference type="PROSITE" id="PS50977"/>
    </source>
</evidence>
<dbReference type="SUPFAM" id="SSF46689">
    <property type="entry name" value="Homeodomain-like"/>
    <property type="match status" value="1"/>
</dbReference>
<dbReference type="PANTHER" id="PTHR30055:SF234">
    <property type="entry name" value="HTH-TYPE TRANSCRIPTIONAL REGULATOR BETI"/>
    <property type="match status" value="1"/>
</dbReference>
<dbReference type="InterPro" id="IPR009057">
    <property type="entry name" value="Homeodomain-like_sf"/>
</dbReference>
<dbReference type="PANTHER" id="PTHR30055">
    <property type="entry name" value="HTH-TYPE TRANSCRIPTIONAL REGULATOR RUTR"/>
    <property type="match status" value="1"/>
</dbReference>
<dbReference type="PRINTS" id="PR00455">
    <property type="entry name" value="HTHTETR"/>
</dbReference>
<evidence type="ECO:0000313" key="6">
    <source>
        <dbReference type="EMBL" id="PJJ57074.1"/>
    </source>
</evidence>
<sequence length="197" mass="21487">MSESASDLRRRRTAELIIGCAQDLAEERGLDGFTMDDVAEAAGVSRRTLFNHVAGKYDAVLGAPPKPNPARLDEFRTGGPTGHLGDDVKVVIIDLLNAQNVDPEALDRVRRLIRSDARLQHEMHKKFAVVAEFFTAAILEREGPDYPALHAQAAAQVILAVFDLALDAFVQDPTTRLVDYYLAAFDGASALFARPTS</sequence>
<dbReference type="InterPro" id="IPR050109">
    <property type="entry name" value="HTH-type_TetR-like_transc_reg"/>
</dbReference>
<protein>
    <submittedName>
        <fullName evidence="6">AcrR family transcriptional regulator</fullName>
    </submittedName>
</protein>
<evidence type="ECO:0000313" key="7">
    <source>
        <dbReference type="Proteomes" id="UP000230842"/>
    </source>
</evidence>
<dbReference type="GO" id="GO:0003700">
    <property type="term" value="F:DNA-binding transcription factor activity"/>
    <property type="evidence" value="ECO:0007669"/>
    <property type="project" value="TreeGrafter"/>
</dbReference>
<evidence type="ECO:0000256" key="3">
    <source>
        <dbReference type="ARBA" id="ARBA00023163"/>
    </source>
</evidence>
<keyword evidence="1" id="KW-0805">Transcription regulation</keyword>
<organism evidence="6 7">
    <name type="scientific">Mumia flava</name>
    <dbReference type="NCBI Taxonomy" id="1348852"/>
    <lineage>
        <taxon>Bacteria</taxon>
        <taxon>Bacillati</taxon>
        <taxon>Actinomycetota</taxon>
        <taxon>Actinomycetes</taxon>
        <taxon>Propionibacteriales</taxon>
        <taxon>Nocardioidaceae</taxon>
        <taxon>Mumia</taxon>
    </lineage>
</organism>
<gene>
    <name evidence="6" type="ORF">CLV56_1294</name>
</gene>
<keyword evidence="7" id="KW-1185">Reference proteome</keyword>
<keyword evidence="3" id="KW-0804">Transcription</keyword>
<name>A0A2M9BGP3_9ACTN</name>
<reference evidence="6 7" key="1">
    <citation type="submission" date="2017-11" db="EMBL/GenBank/DDBJ databases">
        <title>Genomic Encyclopedia of Archaeal and Bacterial Type Strains, Phase II (KMG-II): From Individual Species to Whole Genera.</title>
        <authorList>
            <person name="Goeker M."/>
        </authorList>
    </citation>
    <scope>NUCLEOTIDE SEQUENCE [LARGE SCALE GENOMIC DNA]</scope>
    <source>
        <strain evidence="6 7">DSM 27763</strain>
    </source>
</reference>
<dbReference type="OrthoDB" id="8688418at2"/>
<dbReference type="PROSITE" id="PS50977">
    <property type="entry name" value="HTH_TETR_2"/>
    <property type="match status" value="1"/>
</dbReference>
<comment type="caution">
    <text evidence="6">The sequence shown here is derived from an EMBL/GenBank/DDBJ whole genome shotgun (WGS) entry which is preliminary data.</text>
</comment>
<dbReference type="Proteomes" id="UP000230842">
    <property type="component" value="Unassembled WGS sequence"/>
</dbReference>
<evidence type="ECO:0000256" key="1">
    <source>
        <dbReference type="ARBA" id="ARBA00023015"/>
    </source>
</evidence>
<dbReference type="Pfam" id="PF00440">
    <property type="entry name" value="TetR_N"/>
    <property type="match status" value="1"/>
</dbReference>
<accession>A0A2M9BGP3</accession>
<dbReference type="GO" id="GO:0000976">
    <property type="term" value="F:transcription cis-regulatory region binding"/>
    <property type="evidence" value="ECO:0007669"/>
    <property type="project" value="TreeGrafter"/>
</dbReference>
<evidence type="ECO:0000256" key="4">
    <source>
        <dbReference type="PROSITE-ProRule" id="PRU00335"/>
    </source>
</evidence>
<keyword evidence="2 4" id="KW-0238">DNA-binding</keyword>
<feature type="DNA-binding region" description="H-T-H motif" evidence="4">
    <location>
        <begin position="34"/>
        <end position="53"/>
    </location>
</feature>
<dbReference type="AlphaFoldDB" id="A0A2M9BGP3"/>
<dbReference type="EMBL" id="PGEZ01000001">
    <property type="protein sequence ID" value="PJJ57074.1"/>
    <property type="molecule type" value="Genomic_DNA"/>
</dbReference>
<dbReference type="RefSeq" id="WP_100414559.1">
    <property type="nucleotide sequence ID" value="NZ_PGEZ01000001.1"/>
</dbReference>
<proteinExistence type="predicted"/>
<dbReference type="InterPro" id="IPR001647">
    <property type="entry name" value="HTH_TetR"/>
</dbReference>
<feature type="domain" description="HTH tetR-type" evidence="5">
    <location>
        <begin position="11"/>
        <end position="71"/>
    </location>
</feature>
<dbReference type="Gene3D" id="1.10.357.10">
    <property type="entry name" value="Tetracycline Repressor, domain 2"/>
    <property type="match status" value="1"/>
</dbReference>
<evidence type="ECO:0000256" key="2">
    <source>
        <dbReference type="ARBA" id="ARBA00023125"/>
    </source>
</evidence>